<feature type="compositionally biased region" description="Basic and acidic residues" evidence="1">
    <location>
        <begin position="19"/>
        <end position="34"/>
    </location>
</feature>
<reference evidence="3" key="1">
    <citation type="submission" date="2023-10" db="EMBL/GenBank/DDBJ databases">
        <authorList>
            <person name="Chen Y."/>
            <person name="Shah S."/>
            <person name="Dougan E. K."/>
            <person name="Thang M."/>
            <person name="Chan C."/>
        </authorList>
    </citation>
    <scope>NUCLEOTIDE SEQUENCE [LARGE SCALE GENOMIC DNA]</scope>
</reference>
<feature type="region of interest" description="Disordered" evidence="1">
    <location>
        <begin position="625"/>
        <end position="684"/>
    </location>
</feature>
<sequence length="684" mass="75354">MRHWHGPALAVAVEAKVNEDNVIHAREREGRSEDPDSPLSAIEKLRRVLRRAKGTYNYRDLALAPARAVAAEAPGDPQPATPGEDEGDAPAAASAGASGSAAQEPSRFNIEVDDEMLLLEESTETVCMLAFTRKAITIVEGRLTPEKKGQFYEGKREALEVFNRNDSWEPINEANVDSAAFCPLRFLLKWKMKDGQKVANARVLYQGIEHRDAAEGQLDKEAPTLSRLDRHTVMLWASLRKDRLFTVDVKSAFLQSDDASVHGLKLHASPTEEMREMLSHQTGMQPGQLLKMIKPGFGDPRSPKLWHRRSDEVTKEIGLRNHKLEDCLLLQVGSYTDASWASRHGGSSQGGYAIFIGLAEELNAGTPTPFVALEWASKKIQRLCRSSLSAEAAAAALGADSLTWVKVYLAWSSRPGLELEKAMVCLGETPFITDAKCLYDASRSATAGATWKRVNTPQQMADGLTKLSAPQLMADVLRRGEHALRYDPDFVAGTKLSKRAMQQREKELNGAGQALHDTLEMTPVTKANEKAKAKGKRHFGASGAKLAAALAASEGGSAVGQVVQYAPSGVELFNPPTPADWNDLIMKMMVFCFVMGLVVALYCGFRAGVWWTRWTKQLEHDTKIEKTREPETEPIPVKVKTTATGTAPRPTKQKKVRRVLVQSQSRDNLDLSTPRFQQLPEYAH</sequence>
<evidence type="ECO:0000256" key="1">
    <source>
        <dbReference type="SAM" id="MobiDB-lite"/>
    </source>
</evidence>
<dbReference type="EMBL" id="CAUYUJ010004970">
    <property type="protein sequence ID" value="CAK0811747.1"/>
    <property type="molecule type" value="Genomic_DNA"/>
</dbReference>
<evidence type="ECO:0000313" key="3">
    <source>
        <dbReference type="EMBL" id="CAK0811747.1"/>
    </source>
</evidence>
<evidence type="ECO:0000256" key="2">
    <source>
        <dbReference type="SAM" id="Phobius"/>
    </source>
</evidence>
<dbReference type="Proteomes" id="UP001189429">
    <property type="component" value="Unassembled WGS sequence"/>
</dbReference>
<keyword evidence="2" id="KW-0472">Membrane</keyword>
<comment type="caution">
    <text evidence="3">The sequence shown here is derived from an EMBL/GenBank/DDBJ whole genome shotgun (WGS) entry which is preliminary data.</text>
</comment>
<organism evidence="3 4">
    <name type="scientific">Prorocentrum cordatum</name>
    <dbReference type="NCBI Taxonomy" id="2364126"/>
    <lineage>
        <taxon>Eukaryota</taxon>
        <taxon>Sar</taxon>
        <taxon>Alveolata</taxon>
        <taxon>Dinophyceae</taxon>
        <taxon>Prorocentrales</taxon>
        <taxon>Prorocentraceae</taxon>
        <taxon>Prorocentrum</taxon>
    </lineage>
</organism>
<keyword evidence="4" id="KW-1185">Reference proteome</keyword>
<evidence type="ECO:0008006" key="5">
    <source>
        <dbReference type="Google" id="ProtNLM"/>
    </source>
</evidence>
<protein>
    <recommendedName>
        <fullName evidence="5">Reverse transcriptase Ty1/copia-type domain-containing protein</fullName>
    </recommendedName>
</protein>
<keyword evidence="2" id="KW-0812">Transmembrane</keyword>
<feature type="region of interest" description="Disordered" evidence="1">
    <location>
        <begin position="19"/>
        <end position="39"/>
    </location>
</feature>
<evidence type="ECO:0000313" key="4">
    <source>
        <dbReference type="Proteomes" id="UP001189429"/>
    </source>
</evidence>
<keyword evidence="2" id="KW-1133">Transmembrane helix</keyword>
<feature type="compositionally biased region" description="Low complexity" evidence="1">
    <location>
        <begin position="89"/>
        <end position="102"/>
    </location>
</feature>
<feature type="non-terminal residue" evidence="3">
    <location>
        <position position="684"/>
    </location>
</feature>
<feature type="transmembrane region" description="Helical" evidence="2">
    <location>
        <begin position="584"/>
        <end position="605"/>
    </location>
</feature>
<feature type="region of interest" description="Disordered" evidence="1">
    <location>
        <begin position="69"/>
        <end position="106"/>
    </location>
</feature>
<accession>A0ABN9R1S9</accession>
<name>A0ABN9R1S9_9DINO</name>
<feature type="compositionally biased region" description="Polar residues" evidence="1">
    <location>
        <begin position="661"/>
        <end position="676"/>
    </location>
</feature>
<gene>
    <name evidence="3" type="ORF">PCOR1329_LOCUS16253</name>
</gene>
<proteinExistence type="predicted"/>